<comment type="caution">
    <text evidence="2">The sequence shown here is derived from an EMBL/GenBank/DDBJ whole genome shotgun (WGS) entry which is preliminary data.</text>
</comment>
<evidence type="ECO:0000256" key="1">
    <source>
        <dbReference type="SAM" id="Phobius"/>
    </source>
</evidence>
<keyword evidence="1" id="KW-0472">Membrane</keyword>
<accession>A0A928VME4</accession>
<organism evidence="2 3">
    <name type="scientific">Romeriopsis navalis LEGE 11480</name>
    <dbReference type="NCBI Taxonomy" id="2777977"/>
    <lineage>
        <taxon>Bacteria</taxon>
        <taxon>Bacillati</taxon>
        <taxon>Cyanobacteriota</taxon>
        <taxon>Cyanophyceae</taxon>
        <taxon>Leptolyngbyales</taxon>
        <taxon>Leptolyngbyaceae</taxon>
        <taxon>Romeriopsis</taxon>
        <taxon>Romeriopsis navalis</taxon>
    </lineage>
</organism>
<keyword evidence="1" id="KW-0812">Transmembrane</keyword>
<protein>
    <submittedName>
        <fullName evidence="2">Uncharacterized protein</fullName>
    </submittedName>
</protein>
<dbReference type="RefSeq" id="WP_264323489.1">
    <property type="nucleotide sequence ID" value="NZ_JADEXQ010000005.1"/>
</dbReference>
<reference evidence="2" key="1">
    <citation type="submission" date="2020-10" db="EMBL/GenBank/DDBJ databases">
        <authorList>
            <person name="Castelo-Branco R."/>
            <person name="Eusebio N."/>
            <person name="Adriana R."/>
            <person name="Vieira A."/>
            <person name="Brugerolle De Fraissinette N."/>
            <person name="Rezende De Castro R."/>
            <person name="Schneider M.P."/>
            <person name="Vasconcelos V."/>
            <person name="Leao P.N."/>
        </authorList>
    </citation>
    <scope>NUCLEOTIDE SEQUENCE</scope>
    <source>
        <strain evidence="2">LEGE 11480</strain>
    </source>
</reference>
<keyword evidence="3" id="KW-1185">Reference proteome</keyword>
<gene>
    <name evidence="2" type="ORF">IQ266_02685</name>
</gene>
<dbReference type="Proteomes" id="UP000625316">
    <property type="component" value="Unassembled WGS sequence"/>
</dbReference>
<feature type="transmembrane region" description="Helical" evidence="1">
    <location>
        <begin position="35"/>
        <end position="58"/>
    </location>
</feature>
<proteinExistence type="predicted"/>
<dbReference type="AlphaFoldDB" id="A0A928VME4"/>
<feature type="transmembrane region" description="Helical" evidence="1">
    <location>
        <begin position="6"/>
        <end position="28"/>
    </location>
</feature>
<keyword evidence="1" id="KW-1133">Transmembrane helix</keyword>
<evidence type="ECO:0000313" key="3">
    <source>
        <dbReference type="Proteomes" id="UP000625316"/>
    </source>
</evidence>
<sequence length="106" mass="11556">MILLFGLLVILIAAVFLVAVTWLSVWLVRRFKPIWGYVGAGIMTGSGLLGLGLVTHFLDQAETAGPMARGYYQLFAMITVLPTVLAGLLTVGLLVYTFRRGRSKRG</sequence>
<name>A0A928VME4_9CYAN</name>
<evidence type="ECO:0000313" key="2">
    <source>
        <dbReference type="EMBL" id="MBE9028664.1"/>
    </source>
</evidence>
<feature type="transmembrane region" description="Helical" evidence="1">
    <location>
        <begin position="70"/>
        <end position="96"/>
    </location>
</feature>
<dbReference type="EMBL" id="JADEXQ010000005">
    <property type="protein sequence ID" value="MBE9028664.1"/>
    <property type="molecule type" value="Genomic_DNA"/>
</dbReference>